<accession>A0A2P7APW1</accession>
<dbReference type="InterPro" id="IPR019301">
    <property type="entry name" value="Flagellar_prot_FlgJ_N"/>
</dbReference>
<dbReference type="Proteomes" id="UP000241158">
    <property type="component" value="Unassembled WGS sequence"/>
</dbReference>
<keyword evidence="2" id="KW-0966">Cell projection</keyword>
<keyword evidence="2" id="KW-0969">Cilium</keyword>
<evidence type="ECO:0000313" key="2">
    <source>
        <dbReference type="EMBL" id="PSH56249.1"/>
    </source>
</evidence>
<dbReference type="RefSeq" id="WP_106718667.1">
    <property type="nucleotide sequence ID" value="NZ_JACHXT010000001.1"/>
</dbReference>
<feature type="domain" description="Flagellar protein FlgJ N-terminal" evidence="1">
    <location>
        <begin position="86"/>
        <end position="132"/>
    </location>
</feature>
<gene>
    <name evidence="2" type="ORF">CU100_20170</name>
</gene>
<dbReference type="OrthoDB" id="7889190at2"/>
<proteinExistence type="predicted"/>
<reference evidence="3" key="1">
    <citation type="submission" date="2017-11" db="EMBL/GenBank/DDBJ databases">
        <authorList>
            <person name="Kuznetsova I."/>
            <person name="Sazanova A."/>
            <person name="Chirak E."/>
            <person name="Safronova V."/>
            <person name="Willems A."/>
        </authorList>
    </citation>
    <scope>NUCLEOTIDE SEQUENCE [LARGE SCALE GENOMIC DNA]</scope>
    <source>
        <strain evidence="3">PEPV15</strain>
    </source>
</reference>
<keyword evidence="3" id="KW-1185">Reference proteome</keyword>
<evidence type="ECO:0000259" key="1">
    <source>
        <dbReference type="Pfam" id="PF10135"/>
    </source>
</evidence>
<comment type="caution">
    <text evidence="2">The sequence shown here is derived from an EMBL/GenBank/DDBJ whole genome shotgun (WGS) entry which is preliminary data.</text>
</comment>
<protein>
    <submittedName>
        <fullName evidence="2">Flagellar biosynthesis protein FlgJ</fullName>
    </submittedName>
</protein>
<organism evidence="2 3">
    <name type="scientific">Phyllobacterium endophyticum</name>
    <dbReference type="NCBI Taxonomy" id="1149773"/>
    <lineage>
        <taxon>Bacteria</taxon>
        <taxon>Pseudomonadati</taxon>
        <taxon>Pseudomonadota</taxon>
        <taxon>Alphaproteobacteria</taxon>
        <taxon>Hyphomicrobiales</taxon>
        <taxon>Phyllobacteriaceae</taxon>
        <taxon>Phyllobacterium</taxon>
    </lineage>
</organism>
<evidence type="ECO:0000313" key="3">
    <source>
        <dbReference type="Proteomes" id="UP000241158"/>
    </source>
</evidence>
<name>A0A2P7APW1_9HYPH</name>
<sequence length="181" mass="19582">MAINPPSDLVLDVAMAADPNTLRASVEKLRSMVSDRVSAAGQLPRENFARVQQSVLPDAAGREVHEAPIPAFRKFEAFMLQSFVESMFTGDNQAVYGEGIAGNYWKSMMAEAVANKMADAGGIGVAKMLEHQRAIKSNEGGSTVQQPVQTRDSNAILDLIERPSIQKQFKSTDTVGNSRQG</sequence>
<keyword evidence="2" id="KW-0282">Flagellum</keyword>
<dbReference type="EMBL" id="PGGN01000004">
    <property type="protein sequence ID" value="PSH56249.1"/>
    <property type="molecule type" value="Genomic_DNA"/>
</dbReference>
<dbReference type="AlphaFoldDB" id="A0A2P7APW1"/>
<dbReference type="Pfam" id="PF10135">
    <property type="entry name" value="Rod-binding"/>
    <property type="match status" value="1"/>
</dbReference>